<keyword evidence="1" id="KW-0677">Repeat</keyword>
<evidence type="ECO:0000313" key="4">
    <source>
        <dbReference type="Proteomes" id="UP000655225"/>
    </source>
</evidence>
<comment type="caution">
    <text evidence="3">The sequence shown here is derived from an EMBL/GenBank/DDBJ whole genome shotgun (WGS) entry which is preliminary data.</text>
</comment>
<name>A0A834ZSC7_TETSI</name>
<dbReference type="EMBL" id="JABCRI010000001">
    <property type="protein sequence ID" value="KAF8412700.1"/>
    <property type="molecule type" value="Genomic_DNA"/>
</dbReference>
<dbReference type="InterPro" id="IPR046849">
    <property type="entry name" value="E2_motif"/>
</dbReference>
<dbReference type="PROSITE" id="PS51375">
    <property type="entry name" value="PPR"/>
    <property type="match status" value="3"/>
</dbReference>
<dbReference type="AlphaFoldDB" id="A0A834ZSC7"/>
<evidence type="ECO:0000256" key="2">
    <source>
        <dbReference type="PROSITE-ProRule" id="PRU00708"/>
    </source>
</evidence>
<feature type="repeat" description="PPR" evidence="2">
    <location>
        <begin position="183"/>
        <end position="217"/>
    </location>
</feature>
<gene>
    <name evidence="3" type="ORF">HHK36_000668</name>
</gene>
<dbReference type="OMA" id="SMIRTMP"/>
<dbReference type="InterPro" id="IPR046960">
    <property type="entry name" value="PPR_At4g14850-like_plant"/>
</dbReference>
<dbReference type="NCBIfam" id="TIGR00756">
    <property type="entry name" value="PPR"/>
    <property type="match status" value="3"/>
</dbReference>
<dbReference type="PANTHER" id="PTHR47926">
    <property type="entry name" value="PENTATRICOPEPTIDE REPEAT-CONTAINING PROTEIN"/>
    <property type="match status" value="1"/>
</dbReference>
<dbReference type="InterPro" id="IPR046848">
    <property type="entry name" value="E_motif"/>
</dbReference>
<dbReference type="Pfam" id="PF20430">
    <property type="entry name" value="Eplus_motif"/>
    <property type="match status" value="1"/>
</dbReference>
<feature type="repeat" description="PPR" evidence="2">
    <location>
        <begin position="416"/>
        <end position="450"/>
    </location>
</feature>
<feature type="repeat" description="PPR" evidence="2">
    <location>
        <begin position="315"/>
        <end position="349"/>
    </location>
</feature>
<dbReference type="InterPro" id="IPR002885">
    <property type="entry name" value="PPR_rpt"/>
</dbReference>
<keyword evidence="4" id="KW-1185">Reference proteome</keyword>
<dbReference type="Gene3D" id="1.25.40.10">
    <property type="entry name" value="Tetratricopeptide repeat domain"/>
    <property type="match status" value="4"/>
</dbReference>
<protein>
    <submittedName>
        <fullName evidence="3">Uncharacterized protein</fullName>
    </submittedName>
</protein>
<dbReference type="PANTHER" id="PTHR47926:SF340">
    <property type="entry name" value="PENTATRICOPEPTIDE REPEAT-CONTAINING PROTEIN"/>
    <property type="match status" value="1"/>
</dbReference>
<dbReference type="Pfam" id="PF13041">
    <property type="entry name" value="PPR_2"/>
    <property type="match status" value="2"/>
</dbReference>
<dbReference type="InterPro" id="IPR011990">
    <property type="entry name" value="TPR-like_helical_dom_sf"/>
</dbReference>
<dbReference type="FunFam" id="1.25.40.10:FF:000348">
    <property type="entry name" value="Pentatricopeptide repeat-containing protein chloroplastic"/>
    <property type="match status" value="1"/>
</dbReference>
<dbReference type="FunFam" id="1.25.40.10:FF:000184">
    <property type="entry name" value="Pentatricopeptide repeat-containing protein, chloroplastic"/>
    <property type="match status" value="1"/>
</dbReference>
<dbReference type="OrthoDB" id="185373at2759"/>
<dbReference type="GO" id="GO:0003723">
    <property type="term" value="F:RNA binding"/>
    <property type="evidence" value="ECO:0007669"/>
    <property type="project" value="InterPro"/>
</dbReference>
<dbReference type="Pfam" id="PF20431">
    <property type="entry name" value="E_motif"/>
    <property type="match status" value="1"/>
</dbReference>
<sequence>MQRLHQLVRDHCPSFLQCSTSFLSLLETATDSRKLHQIHAHMIVTGIIIHPFAANRLLSSPALIQPDYARSIFSQISSPNLFIWNTMIKKLTENDKSFTYPPFLLYKQMLKTGTKPNSHTFMYLTKAFVAGSHLLEGEEIHANVVKTGFGSSQFILSALIGLYVVCGFADRGRKLFDEMSQPSLVLWTVMMRAYVCVNCPKEALLLFQKMRVAEMMPDSVALATAVSACSQLGDLGIAKMMHGFICKSGIEIDAFVSSGLLSMFGDSGNLNLAYQLFCEMPMKNIVVWNTMIHQCVEHDSLELMQHLFNIMPDRDVVSWNTIIGGLSQAGRCKEAVALFHEMELSDVKPNGLTLLSVLSACASLGALDTGTWIHAYAEKNNLNSKGSLDSSLIDMYSKCGSIDKSVQVFQKVPIRDLFSWTSLICGLAMHGHGKQALHYFSRMQAVGVQPDDVTMVGVLHACAHAGLLNEGWQYFRTMEKVYNLSPKVEHYGCMIDLLGRMGHLEEAYDLIMELPVDPNEVIWGALLSACRVHRNVELGEIAAKRLLELDPSDPWARVMLSNMYAEACRWDGVMRLRKEMKERGVRKTPGCSSIEVTGRVHEFLVGDKSHPQQSEIHSMLERLNNVEIMMKWNSTSYYINVEK</sequence>
<reference evidence="3 4" key="1">
    <citation type="submission" date="2020-04" db="EMBL/GenBank/DDBJ databases">
        <title>Plant Genome Project.</title>
        <authorList>
            <person name="Zhang R.-G."/>
        </authorList>
    </citation>
    <scope>NUCLEOTIDE SEQUENCE [LARGE SCALE GENOMIC DNA]</scope>
    <source>
        <strain evidence="3">YNK0</strain>
        <tissue evidence="3">Leaf</tissue>
    </source>
</reference>
<evidence type="ECO:0000313" key="3">
    <source>
        <dbReference type="EMBL" id="KAF8412700.1"/>
    </source>
</evidence>
<dbReference type="Pfam" id="PF01535">
    <property type="entry name" value="PPR"/>
    <property type="match status" value="5"/>
</dbReference>
<proteinExistence type="predicted"/>
<organism evidence="3 4">
    <name type="scientific">Tetracentron sinense</name>
    <name type="common">Spur-leaf</name>
    <dbReference type="NCBI Taxonomy" id="13715"/>
    <lineage>
        <taxon>Eukaryota</taxon>
        <taxon>Viridiplantae</taxon>
        <taxon>Streptophyta</taxon>
        <taxon>Embryophyta</taxon>
        <taxon>Tracheophyta</taxon>
        <taxon>Spermatophyta</taxon>
        <taxon>Magnoliopsida</taxon>
        <taxon>Trochodendrales</taxon>
        <taxon>Trochodendraceae</taxon>
        <taxon>Tetracentron</taxon>
    </lineage>
</organism>
<dbReference type="GO" id="GO:0009451">
    <property type="term" value="P:RNA modification"/>
    <property type="evidence" value="ECO:0007669"/>
    <property type="project" value="InterPro"/>
</dbReference>
<dbReference type="Proteomes" id="UP000655225">
    <property type="component" value="Unassembled WGS sequence"/>
</dbReference>
<evidence type="ECO:0000256" key="1">
    <source>
        <dbReference type="ARBA" id="ARBA00022737"/>
    </source>
</evidence>
<accession>A0A834ZSC7</accession>